<evidence type="ECO:0000256" key="9">
    <source>
        <dbReference type="SAM" id="MobiDB-lite"/>
    </source>
</evidence>
<keyword evidence="8" id="KW-0472">Membrane</keyword>
<dbReference type="PANTHER" id="PTHR10485:SF1">
    <property type="entry name" value="MITOCHONDRIAL IMPORT INNER MEMBRANE TRANSLOCASE SUBUNIT TIM17-A"/>
    <property type="match status" value="1"/>
</dbReference>
<dbReference type="Ensembl" id="ENSEAST00005031807.1">
    <property type="protein sequence ID" value="ENSEASP00005029265.1"/>
    <property type="gene ID" value="ENSEASG00005019904.1"/>
</dbReference>
<dbReference type="GO" id="GO:0030150">
    <property type="term" value="P:protein import into mitochondrial matrix"/>
    <property type="evidence" value="ECO:0007669"/>
    <property type="project" value="TreeGrafter"/>
</dbReference>
<organism evidence="10">
    <name type="scientific">Equus asinus asinus</name>
    <dbReference type="NCBI Taxonomy" id="83772"/>
    <lineage>
        <taxon>Eukaryota</taxon>
        <taxon>Metazoa</taxon>
        <taxon>Chordata</taxon>
        <taxon>Craniata</taxon>
        <taxon>Vertebrata</taxon>
        <taxon>Euteleostomi</taxon>
        <taxon>Mammalia</taxon>
        <taxon>Eutheria</taxon>
        <taxon>Laurasiatheria</taxon>
        <taxon>Perissodactyla</taxon>
        <taxon>Equidae</taxon>
        <taxon>Equus</taxon>
    </lineage>
</organism>
<feature type="compositionally biased region" description="Low complexity" evidence="9">
    <location>
        <begin position="149"/>
        <end position="159"/>
    </location>
</feature>
<dbReference type="GO" id="GO:0005744">
    <property type="term" value="C:TIM23 mitochondrial import inner membrane translocase complex"/>
    <property type="evidence" value="ECO:0007669"/>
    <property type="project" value="TreeGrafter"/>
</dbReference>
<keyword evidence="5" id="KW-0999">Mitochondrion inner membrane</keyword>
<proteinExistence type="inferred from homology"/>
<dbReference type="Pfam" id="PF02466">
    <property type="entry name" value="Tim17"/>
    <property type="match status" value="1"/>
</dbReference>
<evidence type="ECO:0000313" key="10">
    <source>
        <dbReference type="Ensembl" id="ENSEASP00005029265.1"/>
    </source>
</evidence>
<name>A0A8C4MPU8_EQUAS</name>
<evidence type="ECO:0000256" key="1">
    <source>
        <dbReference type="ARBA" id="ARBA00002959"/>
    </source>
</evidence>
<evidence type="ECO:0000256" key="6">
    <source>
        <dbReference type="ARBA" id="ARBA00022989"/>
    </source>
</evidence>
<keyword evidence="4" id="KW-0812">Transmembrane</keyword>
<comment type="function">
    <text evidence="1">Essential component of the TIM23 complex, a complex that mediates the translocation of transit peptide-containing proteins across the mitochondrial inner membrane.</text>
</comment>
<sequence length="288" mass="30867">MGPHPFGLFFSRLDPPHVFWLGEGGRPEEAVLSPSPNRQGTPDGPGSSRSHLATTYYIPGPVTINDGDTVRPRDPPVVEDNSGALVQLETKPIKKKEAWRAPDQDDHVPLSQDPAPGSSHAPPTRPDPPPASTWAGPIRPGAPPPQSPAPIGCGRQRGANPRRRQRPPLGITSAVRSGSAGFPSTLCAAGGKMEEYAREPCPWRIVDDCGGAFTMGTIGGGIFQAIKGFRNSPVGVNHRLRGSLTAIKTRAPQLGGKQCFRLCSRLSSCVFEDEALFFFSLRLYQLVV</sequence>
<dbReference type="AlphaFoldDB" id="A0A8C4MPU8"/>
<comment type="subcellular location">
    <subcellularLocation>
        <location evidence="2">Mitochondrion inner membrane</location>
        <topology evidence="2">Multi-pass membrane protein</topology>
    </subcellularLocation>
</comment>
<comment type="similarity">
    <text evidence="3">Belongs to the Tim17/Tim22/Tim23 family.</text>
</comment>
<keyword evidence="6" id="KW-1133">Transmembrane helix</keyword>
<dbReference type="PANTHER" id="PTHR10485">
    <property type="entry name" value="MITOCHONDRIAL IMPORT INNER MEMBRANE TRANSLOCASE SUBUNIT TIM-17"/>
    <property type="match status" value="1"/>
</dbReference>
<dbReference type="GO" id="GO:0008320">
    <property type="term" value="F:protein transmembrane transporter activity"/>
    <property type="evidence" value="ECO:0007669"/>
    <property type="project" value="TreeGrafter"/>
</dbReference>
<evidence type="ECO:0000256" key="5">
    <source>
        <dbReference type="ARBA" id="ARBA00022792"/>
    </source>
</evidence>
<feature type="region of interest" description="Disordered" evidence="9">
    <location>
        <begin position="25"/>
        <end position="177"/>
    </location>
</feature>
<keyword evidence="7" id="KW-0496">Mitochondrion</keyword>
<evidence type="ECO:0000256" key="7">
    <source>
        <dbReference type="ARBA" id="ARBA00023128"/>
    </source>
</evidence>
<evidence type="ECO:0000256" key="2">
    <source>
        <dbReference type="ARBA" id="ARBA00004448"/>
    </source>
</evidence>
<accession>A0A8C4MPU8</accession>
<evidence type="ECO:0000256" key="4">
    <source>
        <dbReference type="ARBA" id="ARBA00022692"/>
    </source>
</evidence>
<reference evidence="10" key="1">
    <citation type="submission" date="2023-03" db="UniProtKB">
        <authorList>
            <consortium name="Ensembl"/>
        </authorList>
    </citation>
    <scope>IDENTIFICATION</scope>
</reference>
<protein>
    <submittedName>
        <fullName evidence="10">Uncharacterized protein</fullName>
    </submittedName>
</protein>
<evidence type="ECO:0000256" key="8">
    <source>
        <dbReference type="ARBA" id="ARBA00023136"/>
    </source>
</evidence>
<feature type="compositionally biased region" description="Basic and acidic residues" evidence="9">
    <location>
        <begin position="91"/>
        <end position="108"/>
    </location>
</feature>
<evidence type="ECO:0000256" key="3">
    <source>
        <dbReference type="ARBA" id="ARBA00008444"/>
    </source>
</evidence>